<keyword evidence="2" id="KW-0677">Repeat</keyword>
<feature type="non-terminal residue" evidence="6">
    <location>
        <position position="1"/>
    </location>
</feature>
<dbReference type="InterPro" id="IPR000034">
    <property type="entry name" value="Laminin_IV"/>
</dbReference>
<evidence type="ECO:0000313" key="6">
    <source>
        <dbReference type="EMBL" id="EKX52136.1"/>
    </source>
</evidence>
<dbReference type="SMART" id="SM00281">
    <property type="entry name" value="LamB"/>
    <property type="match status" value="1"/>
</dbReference>
<dbReference type="AlphaFoldDB" id="L1JU88"/>
<keyword evidence="8" id="KW-1185">Reference proteome</keyword>
<dbReference type="HOGENOM" id="CLU_1313043_0_0_1"/>
<keyword evidence="1" id="KW-0732">Signal</keyword>
<reference evidence="8" key="2">
    <citation type="submission" date="2012-11" db="EMBL/GenBank/DDBJ databases">
        <authorList>
            <person name="Kuo A."/>
            <person name="Curtis B.A."/>
            <person name="Tanifuji G."/>
            <person name="Burki F."/>
            <person name="Gruber A."/>
            <person name="Irimia M."/>
            <person name="Maruyama S."/>
            <person name="Arias M.C."/>
            <person name="Ball S.G."/>
            <person name="Gile G.H."/>
            <person name="Hirakawa Y."/>
            <person name="Hopkins J.F."/>
            <person name="Rensing S.A."/>
            <person name="Schmutz J."/>
            <person name="Symeonidi A."/>
            <person name="Elias M."/>
            <person name="Eveleigh R.J."/>
            <person name="Herman E.K."/>
            <person name="Klute M.J."/>
            <person name="Nakayama T."/>
            <person name="Obornik M."/>
            <person name="Reyes-Prieto A."/>
            <person name="Armbrust E.V."/>
            <person name="Aves S.J."/>
            <person name="Beiko R.G."/>
            <person name="Coutinho P."/>
            <person name="Dacks J.B."/>
            <person name="Durnford D.G."/>
            <person name="Fast N.M."/>
            <person name="Green B.R."/>
            <person name="Grisdale C."/>
            <person name="Hempe F."/>
            <person name="Henrissat B."/>
            <person name="Hoppner M.P."/>
            <person name="Ishida K.-I."/>
            <person name="Kim E."/>
            <person name="Koreny L."/>
            <person name="Kroth P.G."/>
            <person name="Liu Y."/>
            <person name="Malik S.-B."/>
            <person name="Maier U.G."/>
            <person name="McRose D."/>
            <person name="Mock T."/>
            <person name="Neilson J.A."/>
            <person name="Onodera N.T."/>
            <person name="Poole A.M."/>
            <person name="Pritham E.J."/>
            <person name="Richards T.A."/>
            <person name="Rocap G."/>
            <person name="Roy S.W."/>
            <person name="Sarai C."/>
            <person name="Schaack S."/>
            <person name="Shirato S."/>
            <person name="Slamovits C.H."/>
            <person name="Spencer D.F."/>
            <person name="Suzuki S."/>
            <person name="Worden A.Z."/>
            <person name="Zauner S."/>
            <person name="Barry K."/>
            <person name="Bell C."/>
            <person name="Bharti A.K."/>
            <person name="Crow J.A."/>
            <person name="Grimwood J."/>
            <person name="Kramer R."/>
            <person name="Lindquist E."/>
            <person name="Lucas S."/>
            <person name="Salamov A."/>
            <person name="McFadden G.I."/>
            <person name="Lane C.E."/>
            <person name="Keeling P.J."/>
            <person name="Gray M.W."/>
            <person name="Grigoriev I.V."/>
            <person name="Archibald J.M."/>
        </authorList>
    </citation>
    <scope>NUCLEOTIDE SEQUENCE</scope>
    <source>
        <strain evidence="8">CCMP2712</strain>
    </source>
</reference>
<feature type="domain" description="Laminin IV type A" evidence="5">
    <location>
        <begin position="15"/>
        <end position="208"/>
    </location>
</feature>
<dbReference type="Proteomes" id="UP000011087">
    <property type="component" value="Unassembled WGS sequence"/>
</dbReference>
<proteinExistence type="predicted"/>
<keyword evidence="3" id="KW-1015">Disulfide bond</keyword>
<evidence type="ECO:0000313" key="7">
    <source>
        <dbReference type="EnsemblProtists" id="EKX52136"/>
    </source>
</evidence>
<accession>L1JU88</accession>
<dbReference type="RefSeq" id="XP_005839116.1">
    <property type="nucleotide sequence ID" value="XM_005839059.1"/>
</dbReference>
<dbReference type="EMBL" id="JH992973">
    <property type="protein sequence ID" value="EKX52136.1"/>
    <property type="molecule type" value="Genomic_DNA"/>
</dbReference>
<dbReference type="PaxDb" id="55529-EKX52136"/>
<name>L1JU88_GUITC</name>
<evidence type="ECO:0000256" key="3">
    <source>
        <dbReference type="ARBA" id="ARBA00023157"/>
    </source>
</evidence>
<protein>
    <recommendedName>
        <fullName evidence="5">Laminin IV type A domain-containing protein</fullName>
    </recommendedName>
</protein>
<gene>
    <name evidence="6" type="ORF">GUITHDRAFT_150697</name>
</gene>
<dbReference type="PROSITE" id="PS51115">
    <property type="entry name" value="LAMININ_IVA"/>
    <property type="match status" value="1"/>
</dbReference>
<reference evidence="6 8" key="1">
    <citation type="journal article" date="2012" name="Nature">
        <title>Algal genomes reveal evolutionary mosaicism and the fate of nucleomorphs.</title>
        <authorList>
            <consortium name="DOE Joint Genome Institute"/>
            <person name="Curtis B.A."/>
            <person name="Tanifuji G."/>
            <person name="Burki F."/>
            <person name="Gruber A."/>
            <person name="Irimia M."/>
            <person name="Maruyama S."/>
            <person name="Arias M.C."/>
            <person name="Ball S.G."/>
            <person name="Gile G.H."/>
            <person name="Hirakawa Y."/>
            <person name="Hopkins J.F."/>
            <person name="Kuo A."/>
            <person name="Rensing S.A."/>
            <person name="Schmutz J."/>
            <person name="Symeonidi A."/>
            <person name="Elias M."/>
            <person name="Eveleigh R.J."/>
            <person name="Herman E.K."/>
            <person name="Klute M.J."/>
            <person name="Nakayama T."/>
            <person name="Obornik M."/>
            <person name="Reyes-Prieto A."/>
            <person name="Armbrust E.V."/>
            <person name="Aves S.J."/>
            <person name="Beiko R.G."/>
            <person name="Coutinho P."/>
            <person name="Dacks J.B."/>
            <person name="Durnford D.G."/>
            <person name="Fast N.M."/>
            <person name="Green B.R."/>
            <person name="Grisdale C.J."/>
            <person name="Hempel F."/>
            <person name="Henrissat B."/>
            <person name="Hoppner M.P."/>
            <person name="Ishida K."/>
            <person name="Kim E."/>
            <person name="Koreny L."/>
            <person name="Kroth P.G."/>
            <person name="Liu Y."/>
            <person name="Malik S.B."/>
            <person name="Maier U.G."/>
            <person name="McRose D."/>
            <person name="Mock T."/>
            <person name="Neilson J.A."/>
            <person name="Onodera N.T."/>
            <person name="Poole A.M."/>
            <person name="Pritham E.J."/>
            <person name="Richards T.A."/>
            <person name="Rocap G."/>
            <person name="Roy S.W."/>
            <person name="Sarai C."/>
            <person name="Schaack S."/>
            <person name="Shirato S."/>
            <person name="Slamovits C.H."/>
            <person name="Spencer D.F."/>
            <person name="Suzuki S."/>
            <person name="Worden A.Z."/>
            <person name="Zauner S."/>
            <person name="Barry K."/>
            <person name="Bell C."/>
            <person name="Bharti A.K."/>
            <person name="Crow J.A."/>
            <person name="Grimwood J."/>
            <person name="Kramer R."/>
            <person name="Lindquist E."/>
            <person name="Lucas S."/>
            <person name="Salamov A."/>
            <person name="McFadden G.I."/>
            <person name="Lane C.E."/>
            <person name="Keeling P.J."/>
            <person name="Gray M.W."/>
            <person name="Grigoriev I.V."/>
            <person name="Archibald J.M."/>
        </authorList>
    </citation>
    <scope>NUCLEOTIDE SEQUENCE</scope>
    <source>
        <strain evidence="6 8">CCMP2712</strain>
    </source>
</reference>
<keyword evidence="4" id="KW-0325">Glycoprotein</keyword>
<evidence type="ECO:0000256" key="4">
    <source>
        <dbReference type="ARBA" id="ARBA00023180"/>
    </source>
</evidence>
<evidence type="ECO:0000256" key="1">
    <source>
        <dbReference type="ARBA" id="ARBA00022729"/>
    </source>
</evidence>
<dbReference type="EnsemblProtists" id="EKX52136">
    <property type="protein sequence ID" value="EKX52136"/>
    <property type="gene ID" value="GUITHDRAFT_150697"/>
</dbReference>
<sequence length="210" mass="23506">MGMPGDVLTVSDFFLGLQNWTIQGAGWSQQGLFLEGESLAAMDSSQVTNGIWYFASPSTFLPGDMTLAYNGWLTYNLGHYEYESMGLPPMPAYDVQLVSSKKKFTMGIKGVFSEDPTYLSHLYNVRLDETFTSRNGSQWEMVNVKLPRDGKLVSRNPTKHEFIKCLQTMTGIWIRGSYFPGNEATWLRNVSIIEGSLNKGGETSQVQTLI</sequence>
<evidence type="ECO:0000256" key="2">
    <source>
        <dbReference type="ARBA" id="ARBA00022737"/>
    </source>
</evidence>
<dbReference type="KEGG" id="gtt:GUITHDRAFT_150697"/>
<evidence type="ECO:0000259" key="5">
    <source>
        <dbReference type="PROSITE" id="PS51115"/>
    </source>
</evidence>
<organism evidence="6">
    <name type="scientific">Guillardia theta (strain CCMP2712)</name>
    <name type="common">Cryptophyte</name>
    <dbReference type="NCBI Taxonomy" id="905079"/>
    <lineage>
        <taxon>Eukaryota</taxon>
        <taxon>Cryptophyceae</taxon>
        <taxon>Pyrenomonadales</taxon>
        <taxon>Geminigeraceae</taxon>
        <taxon>Guillardia</taxon>
    </lineage>
</organism>
<reference evidence="7" key="3">
    <citation type="submission" date="2015-06" db="UniProtKB">
        <authorList>
            <consortium name="EnsemblProtists"/>
        </authorList>
    </citation>
    <scope>IDENTIFICATION</scope>
</reference>
<dbReference type="Pfam" id="PF00052">
    <property type="entry name" value="Laminin_B"/>
    <property type="match status" value="1"/>
</dbReference>
<dbReference type="GeneID" id="17308925"/>
<evidence type="ECO:0000313" key="8">
    <source>
        <dbReference type="Proteomes" id="UP000011087"/>
    </source>
</evidence>